<dbReference type="GO" id="GO:0004843">
    <property type="term" value="F:cysteine-type deubiquitinase activity"/>
    <property type="evidence" value="ECO:0007669"/>
    <property type="project" value="UniProtKB-EC"/>
</dbReference>
<evidence type="ECO:0000256" key="6">
    <source>
        <dbReference type="ARBA" id="ARBA00022801"/>
    </source>
</evidence>
<evidence type="ECO:0000256" key="7">
    <source>
        <dbReference type="ARBA" id="ARBA00022807"/>
    </source>
</evidence>
<keyword evidence="4" id="KW-0645">Protease</keyword>
<comment type="similarity">
    <text evidence="2">Belongs to the peptidase C19 family.</text>
</comment>
<feature type="region of interest" description="Disordered" evidence="8">
    <location>
        <begin position="443"/>
        <end position="468"/>
    </location>
</feature>
<evidence type="ECO:0000313" key="10">
    <source>
        <dbReference type="EMBL" id="CAE6451566.1"/>
    </source>
</evidence>
<dbReference type="InterPro" id="IPR028889">
    <property type="entry name" value="USP"/>
</dbReference>
<sequence length="586" mass="66520">MVFTREASIEELCFLFPRIRRPSSPTLSNCPTSSPWRQSFLPVSGPSKPTVFPSHQHELNYDNPLGMQGQIANVFGVLLQHLYPSHNNVNTPEPLTKSYVWGNSSNSYAPRELKHTLGKFAPAFSGYQQHDTQEFLGFLLDGLHEDLNRVLKKPYVEKPEWPEEGGDEQVVARETWDGYKKRNDSIIVDLFQGMYKSTLVCPECQKVSITFDPFMYLTLPLPVTKTWRHTIHWVPWDMRKTPLAVDIEVPKDSSYGYLKKLFGRWFAVDPENLLAAEVWSHKSYKFYDDYMNLTELAEKDTLVVYELPVPLKSIANPKRPPKTDPNAPSLLPVFHFSEQQRSAAFGVPFFVLLTPEQASTREGIFRAVVERCGRWTKNSGDMWKYRGFRVLSSTKDEDAEGEVEKIKPEAVESDAVVTENKPDPEEDNMKVGVVKDVEMEPAKDVAAKEQAPTEATQENGRRASPARAEDGDAFEVLGPQTELFDLKLFNSVTTSGIETGFNMNTASVRWVDWDSREQTMRRNAMLSDPESDDNNPAPAAKRAPVPLLKPDDALVCQWSRTLQSHFFDPIRIHTLISAVTTKLCEL</sequence>
<protein>
    <recommendedName>
        <fullName evidence="3">ubiquitinyl hydrolase 1</fullName>
        <ecNumber evidence="3">3.4.19.12</ecNumber>
    </recommendedName>
</protein>
<evidence type="ECO:0000256" key="8">
    <source>
        <dbReference type="SAM" id="MobiDB-lite"/>
    </source>
</evidence>
<evidence type="ECO:0000256" key="2">
    <source>
        <dbReference type="ARBA" id="ARBA00009085"/>
    </source>
</evidence>
<dbReference type="AlphaFoldDB" id="A0A8H3BBG5"/>
<keyword evidence="5" id="KW-0833">Ubl conjugation pathway</keyword>
<dbReference type="InterPro" id="IPR050185">
    <property type="entry name" value="Ub_carboxyl-term_hydrolase"/>
</dbReference>
<evidence type="ECO:0000256" key="5">
    <source>
        <dbReference type="ARBA" id="ARBA00022786"/>
    </source>
</evidence>
<dbReference type="PANTHER" id="PTHR21646">
    <property type="entry name" value="UBIQUITIN CARBOXYL-TERMINAL HYDROLASE"/>
    <property type="match status" value="1"/>
</dbReference>
<evidence type="ECO:0000256" key="1">
    <source>
        <dbReference type="ARBA" id="ARBA00000707"/>
    </source>
</evidence>
<dbReference type="SUPFAM" id="SSF54001">
    <property type="entry name" value="Cysteine proteinases"/>
    <property type="match status" value="1"/>
</dbReference>
<dbReference type="PANTHER" id="PTHR21646:SF24">
    <property type="entry name" value="UBIQUITIN CARBOXYL-TERMINAL HYDROLASE"/>
    <property type="match status" value="1"/>
</dbReference>
<dbReference type="PROSITE" id="PS50235">
    <property type="entry name" value="USP_3"/>
    <property type="match status" value="1"/>
</dbReference>
<name>A0A8H3BBG5_9AGAM</name>
<evidence type="ECO:0000259" key="9">
    <source>
        <dbReference type="PROSITE" id="PS50235"/>
    </source>
</evidence>
<keyword evidence="7" id="KW-0788">Thiol protease</keyword>
<evidence type="ECO:0000313" key="11">
    <source>
        <dbReference type="Proteomes" id="UP000663841"/>
    </source>
</evidence>
<dbReference type="GO" id="GO:0006508">
    <property type="term" value="P:proteolysis"/>
    <property type="evidence" value="ECO:0007669"/>
    <property type="project" value="UniProtKB-KW"/>
</dbReference>
<comment type="caution">
    <text evidence="10">The sequence shown here is derived from an EMBL/GenBank/DDBJ whole genome shotgun (WGS) entry which is preliminary data.</text>
</comment>
<keyword evidence="6" id="KW-0378">Hydrolase</keyword>
<evidence type="ECO:0000256" key="4">
    <source>
        <dbReference type="ARBA" id="ARBA00022670"/>
    </source>
</evidence>
<dbReference type="Proteomes" id="UP000663841">
    <property type="component" value="Unassembled WGS sequence"/>
</dbReference>
<comment type="catalytic activity">
    <reaction evidence="1">
        <text>Thiol-dependent hydrolysis of ester, thioester, amide, peptide and isopeptide bonds formed by the C-terminal Gly of ubiquitin (a 76-residue protein attached to proteins as an intracellular targeting signal).</text>
        <dbReference type="EC" id="3.4.19.12"/>
    </reaction>
</comment>
<reference evidence="10" key="1">
    <citation type="submission" date="2021-01" db="EMBL/GenBank/DDBJ databases">
        <authorList>
            <person name="Kaushik A."/>
        </authorList>
    </citation>
    <scope>NUCLEOTIDE SEQUENCE</scope>
    <source>
        <strain evidence="10">AG3-T5</strain>
    </source>
</reference>
<dbReference type="Gene3D" id="3.90.70.10">
    <property type="entry name" value="Cysteine proteinases"/>
    <property type="match status" value="1"/>
</dbReference>
<gene>
    <name evidence="10" type="ORF">RDB_LOCUS128792</name>
</gene>
<dbReference type="InterPro" id="IPR001394">
    <property type="entry name" value="Peptidase_C19_UCH"/>
</dbReference>
<dbReference type="InterPro" id="IPR038765">
    <property type="entry name" value="Papain-like_cys_pep_sf"/>
</dbReference>
<dbReference type="EMBL" id="CAJMWW010000154">
    <property type="protein sequence ID" value="CAE6451566.1"/>
    <property type="molecule type" value="Genomic_DNA"/>
</dbReference>
<dbReference type="EC" id="3.4.19.12" evidence="3"/>
<evidence type="ECO:0000256" key="3">
    <source>
        <dbReference type="ARBA" id="ARBA00012759"/>
    </source>
</evidence>
<dbReference type="Pfam" id="PF00443">
    <property type="entry name" value="UCH"/>
    <property type="match status" value="1"/>
</dbReference>
<feature type="domain" description="USP" evidence="9">
    <location>
        <begin position="25"/>
        <end position="423"/>
    </location>
</feature>
<accession>A0A8H3BBG5</accession>
<dbReference type="GO" id="GO:0016579">
    <property type="term" value="P:protein deubiquitination"/>
    <property type="evidence" value="ECO:0007669"/>
    <property type="project" value="InterPro"/>
</dbReference>
<organism evidence="10 11">
    <name type="scientific">Rhizoctonia solani</name>
    <dbReference type="NCBI Taxonomy" id="456999"/>
    <lineage>
        <taxon>Eukaryota</taxon>
        <taxon>Fungi</taxon>
        <taxon>Dikarya</taxon>
        <taxon>Basidiomycota</taxon>
        <taxon>Agaricomycotina</taxon>
        <taxon>Agaricomycetes</taxon>
        <taxon>Cantharellales</taxon>
        <taxon>Ceratobasidiaceae</taxon>
        <taxon>Rhizoctonia</taxon>
    </lineage>
</organism>
<proteinExistence type="inferred from homology"/>